<dbReference type="InterPro" id="IPR036397">
    <property type="entry name" value="RNaseH_sf"/>
</dbReference>
<evidence type="ECO:0000313" key="2">
    <source>
        <dbReference type="Proteomes" id="UP000272163"/>
    </source>
</evidence>
<sequence length="181" mass="20023">MITILAIDQSMTGSGVCVLEHMPHAGGGIGPSEITHIEVIRTSKVLDDFVLDTHARASFIGKRLVEIIEMTKPDFIVFETPSLASKGNATRTLPMLLGSLLAQMKDYLAKEDVKLFTVPPTSLKKFATGKGNCDKDAMVEAIREHDTEYYEGLIAIPKSKGRYDLADAYWLSQWVLHNELD</sequence>
<keyword evidence="2" id="KW-1185">Reference proteome</keyword>
<reference evidence="1 2" key="1">
    <citation type="submission" date="2017-11" db="EMBL/GenBank/DDBJ databases">
        <title>A major lineage of nontailed dsDNA viruses as unrecognized killers of marine bacteria.</title>
        <authorList>
            <person name="Kauffman K.M."/>
            <person name="Hussain F.A."/>
            <person name="Yang J."/>
            <person name="Arevalo P."/>
            <person name="Brown J.M."/>
            <person name="Chang W.K."/>
            <person name="VanInsberghe D."/>
            <person name="Elsherbini J."/>
            <person name="Cutler M.B."/>
            <person name="Kelly L."/>
            <person name="Polz M.F."/>
        </authorList>
    </citation>
    <scope>NUCLEOTIDE SEQUENCE [LARGE SCALE GENOMIC DNA]</scope>
</reference>
<accession>A0A2I7RWC3</accession>
<organism evidence="1 2">
    <name type="scientific">Vibrio phage 1.245.O._10N.261.54.C7</name>
    <dbReference type="NCBI Taxonomy" id="1881236"/>
    <lineage>
        <taxon>Viruses</taxon>
        <taxon>Duplodnaviria</taxon>
        <taxon>Heunggongvirae</taxon>
        <taxon>Uroviricota</taxon>
        <taxon>Caudoviricetes</taxon>
        <taxon>Schitoviridae</taxon>
        <taxon>Pariacacavirus</taxon>
        <taxon>Pariacacavirus 1245O</taxon>
    </lineage>
</organism>
<dbReference type="InterPro" id="IPR012337">
    <property type="entry name" value="RNaseH-like_sf"/>
</dbReference>
<dbReference type="GO" id="GO:0003676">
    <property type="term" value="F:nucleic acid binding"/>
    <property type="evidence" value="ECO:0007669"/>
    <property type="project" value="InterPro"/>
</dbReference>
<dbReference type="Proteomes" id="UP000272163">
    <property type="component" value="Segment"/>
</dbReference>
<evidence type="ECO:0000313" key="1">
    <source>
        <dbReference type="EMBL" id="AUR97960.1"/>
    </source>
</evidence>
<protein>
    <submittedName>
        <fullName evidence="1">Ribonuclease H-like domain protein</fullName>
    </submittedName>
</protein>
<dbReference type="Gene3D" id="3.30.420.10">
    <property type="entry name" value="Ribonuclease H-like superfamily/Ribonuclease H"/>
    <property type="match status" value="1"/>
</dbReference>
<dbReference type="EMBL" id="MG592610">
    <property type="protein sequence ID" value="AUR97960.1"/>
    <property type="molecule type" value="Genomic_DNA"/>
</dbReference>
<dbReference type="SUPFAM" id="SSF53098">
    <property type="entry name" value="Ribonuclease H-like"/>
    <property type="match status" value="1"/>
</dbReference>
<name>A0A2I7RWC3_9CAUD</name>
<proteinExistence type="predicted"/>
<gene>
    <name evidence="1" type="ORF">NVP1245O_47</name>
</gene>